<evidence type="ECO:0000313" key="2">
    <source>
        <dbReference type="EMBL" id="ETL28227.1"/>
    </source>
</evidence>
<dbReference type="EMBL" id="KI675804">
    <property type="protein sequence ID" value="ETL28227.1"/>
    <property type="molecule type" value="Genomic_DNA"/>
</dbReference>
<dbReference type="VEuPathDB" id="FungiDB:PPTG_24118"/>
<organism evidence="1">
    <name type="scientific">Phytophthora nicotianae</name>
    <name type="common">Potato buckeye rot agent</name>
    <name type="synonym">Phytophthora parasitica</name>
    <dbReference type="NCBI Taxonomy" id="4792"/>
    <lineage>
        <taxon>Eukaryota</taxon>
        <taxon>Sar</taxon>
        <taxon>Stramenopiles</taxon>
        <taxon>Oomycota</taxon>
        <taxon>Peronosporomycetes</taxon>
        <taxon>Peronosporales</taxon>
        <taxon>Peronosporaceae</taxon>
        <taxon>Phytophthora</taxon>
    </lineage>
</organism>
<reference evidence="1" key="1">
    <citation type="submission" date="2013-11" db="EMBL/GenBank/DDBJ databases">
        <title>The Genome Sequence of Phytophthora parasitica CJ02B3.</title>
        <authorList>
            <consortium name="The Broad Institute Genomics Platform"/>
            <person name="Russ C."/>
            <person name="Tyler B."/>
            <person name="Panabieres F."/>
            <person name="Shan W."/>
            <person name="Tripathy S."/>
            <person name="Grunwald N."/>
            <person name="Machado M."/>
            <person name="Johnson C.S."/>
            <person name="Arredondo F."/>
            <person name="Hong C."/>
            <person name="Coffey M."/>
            <person name="Young S.K."/>
            <person name="Zeng Q."/>
            <person name="Gargeya S."/>
            <person name="Fitzgerald M."/>
            <person name="Abouelleil A."/>
            <person name="Alvarado L."/>
            <person name="Chapman S.B."/>
            <person name="Gainer-Dewar J."/>
            <person name="Goldberg J."/>
            <person name="Griggs A."/>
            <person name="Gujja S."/>
            <person name="Hansen M."/>
            <person name="Howarth C."/>
            <person name="Imamovic A."/>
            <person name="Ireland A."/>
            <person name="Larimer J."/>
            <person name="McCowan C."/>
            <person name="Murphy C."/>
            <person name="Pearson M."/>
            <person name="Poon T.W."/>
            <person name="Priest M."/>
            <person name="Roberts A."/>
            <person name="Saif S."/>
            <person name="Shea T."/>
            <person name="Sykes S."/>
            <person name="Wortman J."/>
            <person name="Nusbaum C."/>
            <person name="Birren B."/>
        </authorList>
    </citation>
    <scope>NUCLEOTIDE SEQUENCE [LARGE SCALE GENOMIC DNA]</scope>
    <source>
        <strain evidence="1">CJ02B3</strain>
    </source>
</reference>
<protein>
    <recommendedName>
        <fullName evidence="3">ATP-dependent DNA helicase</fullName>
    </recommendedName>
</protein>
<dbReference type="Proteomes" id="UP000053236">
    <property type="component" value="Unassembled WGS sequence"/>
</dbReference>
<accession>W2FIW7</accession>
<dbReference type="Proteomes" id="UP000053864">
    <property type="component" value="Unassembled WGS sequence"/>
</dbReference>
<gene>
    <name evidence="1" type="ORF">L915_21963</name>
    <name evidence="2" type="ORF">L916_18373</name>
</gene>
<evidence type="ECO:0000313" key="1">
    <source>
        <dbReference type="EMBL" id="ETK70712.1"/>
    </source>
</evidence>
<dbReference type="EMBL" id="KI690211">
    <property type="protein sequence ID" value="ETK70712.1"/>
    <property type="molecule type" value="Genomic_DNA"/>
</dbReference>
<dbReference type="SUPFAM" id="SSF52540">
    <property type="entry name" value="P-loop containing nucleoside triphosphate hydrolases"/>
    <property type="match status" value="1"/>
</dbReference>
<name>W2FIW7_PHYNI</name>
<reference evidence="2" key="2">
    <citation type="submission" date="2013-11" db="EMBL/GenBank/DDBJ databases">
        <title>The Genome Sequence of Phytophthora parasitica CJ05E6.</title>
        <authorList>
            <consortium name="The Broad Institute Genomics Platform"/>
            <person name="Russ C."/>
            <person name="Tyler B."/>
            <person name="Panabieres F."/>
            <person name="Shan W."/>
            <person name="Tripathy S."/>
            <person name="Grunwald N."/>
            <person name="Machado M."/>
            <person name="Johnson C.S."/>
            <person name="Arredondo F."/>
            <person name="Hong C."/>
            <person name="Coffey M."/>
            <person name="Young S.K."/>
            <person name="Zeng Q."/>
            <person name="Gargeya S."/>
            <person name="Fitzgerald M."/>
            <person name="Abouelleil A."/>
            <person name="Alvarado L."/>
            <person name="Chapman S.B."/>
            <person name="Gainer-Dewar J."/>
            <person name="Goldberg J."/>
            <person name="Griggs A."/>
            <person name="Gujja S."/>
            <person name="Hansen M."/>
            <person name="Howarth C."/>
            <person name="Imamovic A."/>
            <person name="Ireland A."/>
            <person name="Larimer J."/>
            <person name="McCowan C."/>
            <person name="Murphy C."/>
            <person name="Pearson M."/>
            <person name="Poon T.W."/>
            <person name="Priest M."/>
            <person name="Roberts A."/>
            <person name="Saif S."/>
            <person name="Shea T."/>
            <person name="Sykes S."/>
            <person name="Wortman J."/>
            <person name="Nusbaum C."/>
            <person name="Birren B."/>
        </authorList>
    </citation>
    <scope>NUCLEOTIDE SEQUENCE [LARGE SCALE GENOMIC DNA]</scope>
    <source>
        <strain evidence="2">CJ05E6</strain>
    </source>
</reference>
<dbReference type="InterPro" id="IPR027417">
    <property type="entry name" value="P-loop_NTPase"/>
</dbReference>
<proteinExistence type="predicted"/>
<sequence>MAESQWIPFSLAMQQSRARLKAQLEGTECQPLHMIINGEGGSGKSWLIEHIVKDLHSVFYGNGTDRLVQRVLLLAHQGTAAFNIKGQTLCSALEFGFFF</sequence>
<dbReference type="AlphaFoldDB" id="W2FIW7"/>
<evidence type="ECO:0008006" key="3">
    <source>
        <dbReference type="Google" id="ProtNLM"/>
    </source>
</evidence>
<dbReference type="Gene3D" id="3.40.50.300">
    <property type="entry name" value="P-loop containing nucleotide triphosphate hydrolases"/>
    <property type="match status" value="1"/>
</dbReference>